<feature type="transmembrane region" description="Helical" evidence="11">
    <location>
        <begin position="745"/>
        <end position="765"/>
    </location>
</feature>
<dbReference type="SMART" id="SM00382">
    <property type="entry name" value="AAA"/>
    <property type="match status" value="2"/>
</dbReference>
<proteinExistence type="inferred from homology"/>
<feature type="transmembrane region" description="Helical" evidence="11">
    <location>
        <begin position="998"/>
        <end position="1018"/>
    </location>
</feature>
<dbReference type="InterPro" id="IPR036640">
    <property type="entry name" value="ABC1_TM_sf"/>
</dbReference>
<dbReference type="FunFam" id="3.40.50.300:FF:000299">
    <property type="entry name" value="ABC transporter ATP-binding protein/permease"/>
    <property type="match status" value="2"/>
</dbReference>
<dbReference type="Proteomes" id="UP000248764">
    <property type="component" value="Unassembled WGS sequence"/>
</dbReference>
<keyword evidence="15" id="KW-1185">Reference proteome</keyword>
<evidence type="ECO:0000256" key="6">
    <source>
        <dbReference type="ARBA" id="ARBA00022840"/>
    </source>
</evidence>
<dbReference type="GO" id="GO:0005524">
    <property type="term" value="F:ATP binding"/>
    <property type="evidence" value="ECO:0007669"/>
    <property type="project" value="UniProtKB-KW"/>
</dbReference>
<evidence type="ECO:0000259" key="13">
    <source>
        <dbReference type="PROSITE" id="PS50929"/>
    </source>
</evidence>
<gene>
    <name evidence="14" type="ORF">C1I92_05605</name>
</gene>
<evidence type="ECO:0000256" key="7">
    <source>
        <dbReference type="ARBA" id="ARBA00022989"/>
    </source>
</evidence>
<keyword evidence="8 11" id="KW-0472">Membrane</keyword>
<feature type="domain" description="ABC transmembrane type-1" evidence="13">
    <location>
        <begin position="110"/>
        <end position="390"/>
    </location>
</feature>
<feature type="transmembrane region" description="Helical" evidence="11">
    <location>
        <begin position="242"/>
        <end position="261"/>
    </location>
</feature>
<reference evidence="14 15" key="1">
    <citation type="submission" date="2018-01" db="EMBL/GenBank/DDBJ databases">
        <title>Draft genome sequence of Jiangella sp. GTF31.</title>
        <authorList>
            <person name="Sahin N."/>
            <person name="Ay H."/>
            <person name="Saygin H."/>
        </authorList>
    </citation>
    <scope>NUCLEOTIDE SEQUENCE [LARGE SCALE GENOMIC DNA]</scope>
    <source>
        <strain evidence="14 15">GTF31</strain>
    </source>
</reference>
<feature type="transmembrane region" description="Helical" evidence="11">
    <location>
        <begin position="785"/>
        <end position="802"/>
    </location>
</feature>
<dbReference type="InterPro" id="IPR017871">
    <property type="entry name" value="ABC_transporter-like_CS"/>
</dbReference>
<keyword evidence="3" id="KW-1003">Cell membrane</keyword>
<dbReference type="PANTHER" id="PTHR43394:SF1">
    <property type="entry name" value="ATP-BINDING CASSETTE SUB-FAMILY B MEMBER 10, MITOCHONDRIAL"/>
    <property type="match status" value="1"/>
</dbReference>
<keyword evidence="2" id="KW-0813">Transport</keyword>
<dbReference type="InterPro" id="IPR039421">
    <property type="entry name" value="Type_1_exporter"/>
</dbReference>
<evidence type="ECO:0000256" key="11">
    <source>
        <dbReference type="SAM" id="Phobius"/>
    </source>
</evidence>
<feature type="transmembrane region" description="Helical" evidence="11">
    <location>
        <begin position="215"/>
        <end position="236"/>
    </location>
</feature>
<feature type="domain" description="ABC transporter" evidence="12">
    <location>
        <begin position="1066"/>
        <end position="1296"/>
    </location>
</feature>
<dbReference type="PROSITE" id="PS50929">
    <property type="entry name" value="ABC_TM1F"/>
    <property type="match status" value="2"/>
</dbReference>
<evidence type="ECO:0000256" key="2">
    <source>
        <dbReference type="ARBA" id="ARBA00022448"/>
    </source>
</evidence>
<dbReference type="PROSITE" id="PS00211">
    <property type="entry name" value="ABC_TRANSPORTER_1"/>
    <property type="match status" value="2"/>
</dbReference>
<dbReference type="SUPFAM" id="SSF90123">
    <property type="entry name" value="ABC transporter transmembrane region"/>
    <property type="match status" value="2"/>
</dbReference>
<feature type="compositionally biased region" description="Polar residues" evidence="10">
    <location>
        <begin position="63"/>
        <end position="80"/>
    </location>
</feature>
<evidence type="ECO:0000256" key="10">
    <source>
        <dbReference type="SAM" id="MobiDB-lite"/>
    </source>
</evidence>
<comment type="similarity">
    <text evidence="9">Belongs to the ABC transporter superfamily. Lipid exporter (TC 3.A.1.106) family.</text>
</comment>
<dbReference type="InterPro" id="IPR003593">
    <property type="entry name" value="AAA+_ATPase"/>
</dbReference>
<evidence type="ECO:0000256" key="9">
    <source>
        <dbReference type="ARBA" id="ARBA00061644"/>
    </source>
</evidence>
<accession>A0A2W2BJ83</accession>
<feature type="domain" description="ABC transporter" evidence="12">
    <location>
        <begin position="424"/>
        <end position="660"/>
    </location>
</feature>
<keyword evidence="4 11" id="KW-0812">Transmembrane</keyword>
<evidence type="ECO:0000256" key="4">
    <source>
        <dbReference type="ARBA" id="ARBA00022692"/>
    </source>
</evidence>
<organism evidence="14 15">
    <name type="scientific">Jiangella anatolica</name>
    <dbReference type="NCBI Taxonomy" id="2670374"/>
    <lineage>
        <taxon>Bacteria</taxon>
        <taxon>Bacillati</taxon>
        <taxon>Actinomycetota</taxon>
        <taxon>Actinomycetes</taxon>
        <taxon>Jiangellales</taxon>
        <taxon>Jiangellaceae</taxon>
        <taxon>Jiangella</taxon>
    </lineage>
</organism>
<feature type="transmembrane region" description="Helical" evidence="11">
    <location>
        <begin position="146"/>
        <end position="166"/>
    </location>
</feature>
<feature type="transmembrane region" description="Helical" evidence="11">
    <location>
        <begin position="888"/>
        <end position="907"/>
    </location>
</feature>
<dbReference type="Gene3D" id="1.20.1560.10">
    <property type="entry name" value="ABC transporter type 1, transmembrane domain"/>
    <property type="match status" value="2"/>
</dbReference>
<dbReference type="InterPro" id="IPR011527">
    <property type="entry name" value="ABC1_TM_dom"/>
</dbReference>
<feature type="transmembrane region" description="Helical" evidence="11">
    <location>
        <begin position="327"/>
        <end position="355"/>
    </location>
</feature>
<dbReference type="PANTHER" id="PTHR43394">
    <property type="entry name" value="ATP-DEPENDENT PERMEASE MDL1, MITOCHONDRIAL"/>
    <property type="match status" value="1"/>
</dbReference>
<dbReference type="InterPro" id="IPR003439">
    <property type="entry name" value="ABC_transporter-like_ATP-bd"/>
</dbReference>
<dbReference type="GO" id="GO:0015421">
    <property type="term" value="F:ABC-type oligopeptide transporter activity"/>
    <property type="evidence" value="ECO:0007669"/>
    <property type="project" value="TreeGrafter"/>
</dbReference>
<dbReference type="InterPro" id="IPR027417">
    <property type="entry name" value="P-loop_NTPase"/>
</dbReference>
<feature type="transmembrane region" description="Helical" evidence="11">
    <location>
        <begin position="857"/>
        <end position="882"/>
    </location>
</feature>
<dbReference type="Pfam" id="PF00664">
    <property type="entry name" value="ABC_membrane"/>
    <property type="match status" value="2"/>
</dbReference>
<feature type="domain" description="ABC transmembrane type-1" evidence="13">
    <location>
        <begin position="750"/>
        <end position="1032"/>
    </location>
</feature>
<dbReference type="PROSITE" id="PS50893">
    <property type="entry name" value="ABC_TRANSPORTER_2"/>
    <property type="match status" value="2"/>
</dbReference>
<feature type="region of interest" description="Disordered" evidence="10">
    <location>
        <begin position="62"/>
        <end position="90"/>
    </location>
</feature>
<dbReference type="GO" id="GO:0016887">
    <property type="term" value="F:ATP hydrolysis activity"/>
    <property type="evidence" value="ECO:0007669"/>
    <property type="project" value="InterPro"/>
</dbReference>
<protein>
    <submittedName>
        <fullName evidence="14">ABC transporter ATP-binding protein</fullName>
    </submittedName>
</protein>
<keyword evidence="6 14" id="KW-0067">ATP-binding</keyword>
<dbReference type="EMBL" id="POTW01000009">
    <property type="protein sequence ID" value="PZF85320.1"/>
    <property type="molecule type" value="Genomic_DNA"/>
</dbReference>
<comment type="subcellular location">
    <subcellularLocation>
        <location evidence="1">Cell membrane</location>
        <topology evidence="1">Multi-pass membrane protein</topology>
    </subcellularLocation>
</comment>
<keyword evidence="5" id="KW-0547">Nucleotide-binding</keyword>
<evidence type="ECO:0000256" key="5">
    <source>
        <dbReference type="ARBA" id="ARBA00022741"/>
    </source>
</evidence>
<dbReference type="Pfam" id="PF00005">
    <property type="entry name" value="ABC_tran"/>
    <property type="match status" value="2"/>
</dbReference>
<comment type="caution">
    <text evidence="14">The sequence shown here is derived from an EMBL/GenBank/DDBJ whole genome shotgun (WGS) entry which is preliminary data.</text>
</comment>
<name>A0A2W2BJ83_9ACTN</name>
<dbReference type="CDD" id="cd18543">
    <property type="entry name" value="ABC_6TM_Rv0194_D1_like"/>
    <property type="match status" value="1"/>
</dbReference>
<dbReference type="GO" id="GO:0005886">
    <property type="term" value="C:plasma membrane"/>
    <property type="evidence" value="ECO:0007669"/>
    <property type="project" value="UniProtKB-SubCell"/>
</dbReference>
<evidence type="ECO:0000313" key="15">
    <source>
        <dbReference type="Proteomes" id="UP000248764"/>
    </source>
</evidence>
<feature type="transmembrane region" description="Helical" evidence="11">
    <location>
        <begin position="967"/>
        <end position="992"/>
    </location>
</feature>
<evidence type="ECO:0000313" key="14">
    <source>
        <dbReference type="EMBL" id="PZF85320.1"/>
    </source>
</evidence>
<keyword evidence="7 11" id="KW-1133">Transmembrane helix</keyword>
<sequence>MFGAVLGADWCRLRNQPFRGRTRSCEAGSGPLIPPTGRAYSCRRPHSGITIRPLLRELPVPSRTASARPSAQTATPSTPSLAVASAEPSQPPGAFRRLAPYLLRHRGTLIVSVVVALAWAVAVAAVPVTQGRVVDDAITDRTAPLLPMIVLLIGLAVARFFLSGWWRYVGGTTAFRIQDDLRRDVYDTLQRLDFTGHAQLQSGQLVSRISGDLRYVHMLLSWIPQVAATLLSSLLAVIVMFALSPLVATLVLAVIVVVFVVTNRQRRRVYAAGWDAQDREAEVTSRVEEAVTGVRVVRAFGQQPAETARLHGALLDMFRARVRSVRLGAPFIASLQGAPLFGQVLVLLAGGLLVIRGQLTIGVFLACTGYLAELIGAARVAGMVLTNAPLCKAATERVGELLDLQAEITEPLRPVAADERGGAVSFHQVRFAYADGDGHRVLRGFTLDVKPGETVALVGPSGCGKSTALSMLPRFFDADAGTITVDGIDVRRWSLPELRRRIGVVFENSFLFSDTIAANIAYGKPGAGMDEIRAAARAALADEFVDALPDGYDTVVGEQGITLSGGQRQRVALARALLAEPDILLLDDATSSVDVKVEERIHANLEPFLAGRTVLLVAYRESTLRLADRVVVVDDGRVVDEGGHAELLERNALYRDLFGDGPGADERPDDLMSHARAGRFEATASAWESRQDATGSLPSLQLAVPVAVAEQIAALPPPKDPPDVDLDREGGARGPLRLASFLRPYVGGLLVGLGLVVLEAAITLVNPMLVQRAVDEGMRAGAVNVLLWVCLVAALLVGLLWLDQRTAYLWTARSTERLLLAMRVRIFGQLQRLGIDFYDRTQAGRVMTRMTSDVDAIAQLFQVGLINAVVSVATFAGMTLVVVALDPMLALVVLGVVPLAGAVTWWYRRHASVAYDDARELLATINADVQESMAGIRVTHAFRREAVNLERFAGLGRQYVTASLRGLYATAVYVAAIELLSVLAIAAVLWVGAQRIEAGTLALGTLIAFLLYLAQVFAPVQQLSSVFDVYQRARTGLVRVRALLALETSTPVRPDAVPVDGLDGDLRFEQVRLRYASAATDAVRDVDLHVPAGQRVAFVGRTGAGKSTLSKLVARFYDPTDGRVLVDGRPLDELDVTSYRRHLGYVPQEPFLFSRTIRDNIAYARPDASDAEVEAAARAVGAHEFITRLPGGYHHVVAERGRSLSAGQRQLVCLARALLGDPSILILDEATSNLDLASERKVNQAMRVASAGRTTIVVTHRPQSLHWVDRVVEVADGRIATDEPAPSYVERVLSRAS</sequence>
<evidence type="ECO:0000256" key="3">
    <source>
        <dbReference type="ARBA" id="ARBA00022475"/>
    </source>
</evidence>
<dbReference type="Gene3D" id="3.40.50.300">
    <property type="entry name" value="P-loop containing nucleotide triphosphate hydrolases"/>
    <property type="match status" value="2"/>
</dbReference>
<dbReference type="SUPFAM" id="SSF52540">
    <property type="entry name" value="P-loop containing nucleoside triphosphate hydrolases"/>
    <property type="match status" value="2"/>
</dbReference>
<feature type="transmembrane region" description="Helical" evidence="11">
    <location>
        <begin position="107"/>
        <end position="126"/>
    </location>
</feature>
<dbReference type="CDD" id="cd18546">
    <property type="entry name" value="ABC_6TM_Rv0194_D2_like"/>
    <property type="match status" value="1"/>
</dbReference>
<evidence type="ECO:0000256" key="8">
    <source>
        <dbReference type="ARBA" id="ARBA00023136"/>
    </source>
</evidence>
<evidence type="ECO:0000256" key="1">
    <source>
        <dbReference type="ARBA" id="ARBA00004651"/>
    </source>
</evidence>
<evidence type="ECO:0000259" key="12">
    <source>
        <dbReference type="PROSITE" id="PS50893"/>
    </source>
</evidence>